<gene>
    <name evidence="2" type="ORF">CHIRRI_LOCUS6268</name>
</gene>
<dbReference type="InterPro" id="IPR036621">
    <property type="entry name" value="Anticodon-bd_dom_sf"/>
</dbReference>
<dbReference type="Gene3D" id="3.40.50.800">
    <property type="entry name" value="Anticodon-binding domain"/>
    <property type="match status" value="1"/>
</dbReference>
<dbReference type="Proteomes" id="UP001153620">
    <property type="component" value="Chromosome 2"/>
</dbReference>
<sequence length="367" mass="42867">MKIVEKLSRIKQFADLEQKNNVITVRNVTPLFNNVLNNVKNEYLKFHTSREPKIRSTFIDSTGEKDANDYAAYLHNSKFIDAFVELKESQELPFCISEEIKEKNNLIECIDDGTLRVIFPKRYLLRTSYFVSNSFSNESFYHMQRQHKIWWMKYGSYPGKYRISDQKSDPKFKFVNIQSTVTDHLLNVESFKLFSLKDCIKDKELLSNFLSKIPNHKKEVLPDVIKTVVDLNAATMALLFDAVNLTDYYTAFHRRIAPYQLSIVCNGSKEYSEELTDLARYVQLLIMETEPRIQVLNELKHKSYDEDSMLDKLFNSYDTIGIPYNLVLDDNSLDDGFLQLRNRNTTLSEKVHLSDVTNYLIKVFTSG</sequence>
<dbReference type="Pfam" id="PF03129">
    <property type="entry name" value="HGTP_anticodon"/>
    <property type="match status" value="1"/>
</dbReference>
<dbReference type="GO" id="GO:0005739">
    <property type="term" value="C:mitochondrion"/>
    <property type="evidence" value="ECO:0007669"/>
    <property type="project" value="TreeGrafter"/>
</dbReference>
<dbReference type="InterPro" id="IPR004154">
    <property type="entry name" value="Anticodon-bd"/>
</dbReference>
<organism evidence="2 3">
    <name type="scientific">Chironomus riparius</name>
    <dbReference type="NCBI Taxonomy" id="315576"/>
    <lineage>
        <taxon>Eukaryota</taxon>
        <taxon>Metazoa</taxon>
        <taxon>Ecdysozoa</taxon>
        <taxon>Arthropoda</taxon>
        <taxon>Hexapoda</taxon>
        <taxon>Insecta</taxon>
        <taxon>Pterygota</taxon>
        <taxon>Neoptera</taxon>
        <taxon>Endopterygota</taxon>
        <taxon>Diptera</taxon>
        <taxon>Nematocera</taxon>
        <taxon>Chironomoidea</taxon>
        <taxon>Chironomidae</taxon>
        <taxon>Chironominae</taxon>
        <taxon>Chironomus</taxon>
    </lineage>
</organism>
<dbReference type="AlphaFoldDB" id="A0A9N9RRA7"/>
<dbReference type="OrthoDB" id="5394539at2759"/>
<dbReference type="InterPro" id="IPR027031">
    <property type="entry name" value="Gly-tRNA_synthase/POLG2"/>
</dbReference>
<feature type="domain" description="Anticodon-binding" evidence="1">
    <location>
        <begin position="298"/>
        <end position="361"/>
    </location>
</feature>
<protein>
    <recommendedName>
        <fullName evidence="1">Anticodon-binding domain-containing protein</fullName>
    </recommendedName>
</protein>
<accession>A0A9N9RRA7</accession>
<name>A0A9N9RRA7_9DIPT</name>
<dbReference type="GO" id="GO:0006264">
    <property type="term" value="P:mitochondrial DNA replication"/>
    <property type="evidence" value="ECO:0007669"/>
    <property type="project" value="TreeGrafter"/>
</dbReference>
<dbReference type="SUPFAM" id="SSF52954">
    <property type="entry name" value="Class II aaRS ABD-related"/>
    <property type="match status" value="1"/>
</dbReference>
<dbReference type="PANTHER" id="PTHR10745:SF8">
    <property type="entry name" value="DNA POLYMERASE SUBUNIT GAMMA-2, MITOCHONDRIAL"/>
    <property type="match status" value="1"/>
</dbReference>
<evidence type="ECO:0000259" key="1">
    <source>
        <dbReference type="Pfam" id="PF03129"/>
    </source>
</evidence>
<dbReference type="EMBL" id="OU895878">
    <property type="protein sequence ID" value="CAG9803368.1"/>
    <property type="molecule type" value="Genomic_DNA"/>
</dbReference>
<dbReference type="PANTHER" id="PTHR10745">
    <property type="entry name" value="GLYCYL-TRNA SYNTHETASE/DNA POLYMERASE SUBUNIT GAMMA-2"/>
    <property type="match status" value="1"/>
</dbReference>
<dbReference type="InterPro" id="IPR045864">
    <property type="entry name" value="aa-tRNA-synth_II/BPL/LPL"/>
</dbReference>
<proteinExistence type="predicted"/>
<dbReference type="Gene3D" id="3.30.930.10">
    <property type="entry name" value="Bira Bifunctional Protein, Domain 2"/>
    <property type="match status" value="1"/>
</dbReference>
<reference evidence="2" key="1">
    <citation type="submission" date="2022-01" db="EMBL/GenBank/DDBJ databases">
        <authorList>
            <person name="King R."/>
        </authorList>
    </citation>
    <scope>NUCLEOTIDE SEQUENCE</scope>
</reference>
<evidence type="ECO:0000313" key="2">
    <source>
        <dbReference type="EMBL" id="CAG9803368.1"/>
    </source>
</evidence>
<keyword evidence="3" id="KW-1185">Reference proteome</keyword>
<evidence type="ECO:0000313" key="3">
    <source>
        <dbReference type="Proteomes" id="UP001153620"/>
    </source>
</evidence>
<reference evidence="2" key="2">
    <citation type="submission" date="2022-10" db="EMBL/GenBank/DDBJ databases">
        <authorList>
            <consortium name="ENA_rothamsted_submissions"/>
            <consortium name="culmorum"/>
            <person name="King R."/>
        </authorList>
    </citation>
    <scope>NUCLEOTIDE SEQUENCE</scope>
</reference>